<evidence type="ECO:0000313" key="2">
    <source>
        <dbReference type="EMBL" id="MBB2157031.1"/>
    </source>
</evidence>
<dbReference type="Proteomes" id="UP000550787">
    <property type="component" value="Unassembled WGS sequence"/>
</dbReference>
<protein>
    <submittedName>
        <fullName evidence="2">KilA-N domain-containing protein</fullName>
    </submittedName>
</protein>
<dbReference type="InterPro" id="IPR018004">
    <property type="entry name" value="KilA/APSES_HTH"/>
</dbReference>
<sequence>MSQNTPLTILSISVRQDAEGRYCLNDCHRASGGDPNKRPGEWLRNAQSKALIVELEGDAGISAGPVNTLNDGKNNGTYVAKELVYAYAMWISPAFHLTVIRAFDALVRGEAPTPKPKAPRAPTLIGPRRQTLGLIELYTRVNEMRGLDRNAALISANDRATVKTGINLFEEAGPVRMEAPDQEPVMNVTAIAAAIGGISNRRINPALIEMGYQTKGGKGSRCPYQATDLGKPHSRVVDSPRRHASGFSQELLWKPSIIPLIQAHLADVASPYAAVALAADADLVPQGGLL</sequence>
<evidence type="ECO:0000313" key="3">
    <source>
        <dbReference type="Proteomes" id="UP000550787"/>
    </source>
</evidence>
<proteinExistence type="predicted"/>
<feature type="domain" description="KilA-N" evidence="1">
    <location>
        <begin position="1"/>
        <end position="106"/>
    </location>
</feature>
<comment type="caution">
    <text evidence="2">The sequence shown here is derived from an EMBL/GenBank/DDBJ whole genome shotgun (WGS) entry which is preliminary data.</text>
</comment>
<dbReference type="RefSeq" id="WP_183116008.1">
    <property type="nucleotide sequence ID" value="NZ_JABEQG010000022.1"/>
</dbReference>
<name>A0A7W4NFY2_GLUDI</name>
<dbReference type="AlphaFoldDB" id="A0A7W4NFY2"/>
<dbReference type="SMART" id="SM01252">
    <property type="entry name" value="KilA-N"/>
    <property type="match status" value="1"/>
</dbReference>
<dbReference type="InterPro" id="IPR017880">
    <property type="entry name" value="KilA_N"/>
</dbReference>
<dbReference type="PROSITE" id="PS51301">
    <property type="entry name" value="KILA_N"/>
    <property type="match status" value="1"/>
</dbReference>
<dbReference type="Pfam" id="PF04383">
    <property type="entry name" value="KilA-N"/>
    <property type="match status" value="1"/>
</dbReference>
<evidence type="ECO:0000259" key="1">
    <source>
        <dbReference type="PROSITE" id="PS51301"/>
    </source>
</evidence>
<reference evidence="2 3" key="1">
    <citation type="submission" date="2020-04" db="EMBL/GenBank/DDBJ databases">
        <title>Description of novel Gluconacetobacter.</title>
        <authorList>
            <person name="Sombolestani A."/>
        </authorList>
    </citation>
    <scope>NUCLEOTIDE SEQUENCE [LARGE SCALE GENOMIC DNA]</scope>
    <source>
        <strain evidence="2 3">LMG 7603</strain>
    </source>
</reference>
<gene>
    <name evidence="2" type="ORF">HLH33_12040</name>
</gene>
<organism evidence="2 3">
    <name type="scientific">Gluconacetobacter diazotrophicus</name>
    <name type="common">Acetobacter diazotrophicus</name>
    <dbReference type="NCBI Taxonomy" id="33996"/>
    <lineage>
        <taxon>Bacteria</taxon>
        <taxon>Pseudomonadati</taxon>
        <taxon>Pseudomonadota</taxon>
        <taxon>Alphaproteobacteria</taxon>
        <taxon>Acetobacterales</taxon>
        <taxon>Acetobacteraceae</taxon>
        <taxon>Gluconacetobacter</taxon>
    </lineage>
</organism>
<dbReference type="EMBL" id="JABEQG010000022">
    <property type="protein sequence ID" value="MBB2157031.1"/>
    <property type="molecule type" value="Genomic_DNA"/>
</dbReference>
<accession>A0A7W4NFY2</accession>